<proteinExistence type="inferred from homology"/>
<evidence type="ECO:0000256" key="4">
    <source>
        <dbReference type="ARBA" id="ARBA00022692"/>
    </source>
</evidence>
<dbReference type="Gene3D" id="3.30.70.100">
    <property type="match status" value="1"/>
</dbReference>
<sequence>MRISGYEKHYCRWFWLFLLLFWWTGAWSQVKKTPQEQQRDSTLADSIRTSKLVLQSTKDTSRSRVSDTAVAIIINRLEGYTLMLNELGSVLKRGYDTTRITEKLPLIDSSLHVIKTNIAALGSTPNIHDLYTNKVMLVQLNRILKTWQNDLFRHYDELVNINDTLQQVRKDTAMRAIPAEDELRAFYISQLTSLILKFRQVDKINKEALLQMGLLQNEVAMRYIAVTNLQGDMEFQLDNFSQRMFNKDYTYLWQPKKQQNEPGFFRVLKNSIFKNIKVLGIFFLVQWPILIVWLLVGGLFAGWTFSNIRKVRQHHPPTEAEAILLHSRLLYRFPMASPLIFLFTLAGLFSVQYPILFIELNWVVAICALTYIIRQSIPRHLFNHWLLLVAMLFVYFLNNLTIQATNAEQWGLFFAAIICIWLGVRFRKLTRHSTLALPKYTPRVLMLFVIMSAFSLLMVLTGRVTAAKIIGATAALSITMAVNLLFFVELLMETVYLQVEANKSSSTFISFIDFQHIQSRLKVFLYVFAFIAWLMVIARNLYIFDNIYENISSFLSTERKVGNTAFTFSSVIIFILVIWVSTVVTQIIAFMFGETGQAPAGKKNKLGSALLLVRLAVLAVGILLAFAASGIPMDKLAIVIGALGVGIGFGLQNIVNNLVSGVILAFEKPIEVGDVIELGTRSGVVKEIGIRSSKIGAYDGSEVIVPNGDLISQQLINWTLSNRIRRVELIIGVGYGADVKQATDILKQAVQGREGILENPEPIVFLFQFGDNAINFRIFFWTGDLALAGKLQSDVLTSIYENLQKAGIELPYPQRDLHIRSMDPDILKQWKPGKPDQDPPS</sequence>
<feature type="domain" description="Mechanosensitive ion channel MscS" evidence="8">
    <location>
        <begin position="653"/>
        <end position="719"/>
    </location>
</feature>
<dbReference type="EMBL" id="VUOC01000003">
    <property type="protein sequence ID" value="KAA2241543.1"/>
    <property type="molecule type" value="Genomic_DNA"/>
</dbReference>
<reference evidence="10 11" key="2">
    <citation type="submission" date="2019-09" db="EMBL/GenBank/DDBJ databases">
        <authorList>
            <person name="Jin C."/>
        </authorList>
    </citation>
    <scope>NUCLEOTIDE SEQUENCE [LARGE SCALE GENOMIC DNA]</scope>
    <source>
        <strain evidence="10 11">BN140078</strain>
    </source>
</reference>
<dbReference type="AlphaFoldDB" id="A0A5B2VP95"/>
<name>A0A5B2VP95_9BACT</name>
<feature type="transmembrane region" description="Helical" evidence="7">
    <location>
        <begin position="466"/>
        <end position="488"/>
    </location>
</feature>
<protein>
    <submittedName>
        <fullName evidence="10">Mechanosensitive ion channel</fullName>
    </submittedName>
</protein>
<evidence type="ECO:0000256" key="7">
    <source>
        <dbReference type="SAM" id="Phobius"/>
    </source>
</evidence>
<dbReference type="PANTHER" id="PTHR30347:SF1">
    <property type="entry name" value="MECHANOSENSITIVE CHANNEL MSCK"/>
    <property type="match status" value="1"/>
</dbReference>
<dbReference type="SUPFAM" id="SSF82689">
    <property type="entry name" value="Mechanosensitive channel protein MscS (YggB), C-terminal domain"/>
    <property type="match status" value="1"/>
</dbReference>
<keyword evidence="11" id="KW-1185">Reference proteome</keyword>
<evidence type="ECO:0000313" key="10">
    <source>
        <dbReference type="EMBL" id="KAA2241543.1"/>
    </source>
</evidence>
<dbReference type="Pfam" id="PF00924">
    <property type="entry name" value="MS_channel_2nd"/>
    <property type="match status" value="1"/>
</dbReference>
<organism evidence="10 11">
    <name type="scientific">Chitinophaga agrisoli</name>
    <dbReference type="NCBI Taxonomy" id="2607653"/>
    <lineage>
        <taxon>Bacteria</taxon>
        <taxon>Pseudomonadati</taxon>
        <taxon>Bacteroidota</taxon>
        <taxon>Chitinophagia</taxon>
        <taxon>Chitinophagales</taxon>
        <taxon>Chitinophagaceae</taxon>
        <taxon>Chitinophaga</taxon>
    </lineage>
</organism>
<reference evidence="10 11" key="1">
    <citation type="submission" date="2019-09" db="EMBL/GenBank/DDBJ databases">
        <title>Chitinophaga ginsengihumi sp. nov., isolated from soil of ginseng rhizosphere.</title>
        <authorList>
            <person name="Lee J."/>
        </authorList>
    </citation>
    <scope>NUCLEOTIDE SEQUENCE [LARGE SCALE GENOMIC DNA]</scope>
    <source>
        <strain evidence="10 11">BN140078</strain>
    </source>
</reference>
<dbReference type="InterPro" id="IPR011014">
    <property type="entry name" value="MscS_channel_TM-2"/>
</dbReference>
<feature type="transmembrane region" description="Helical" evidence="7">
    <location>
        <begin position="329"/>
        <end position="349"/>
    </location>
</feature>
<evidence type="ECO:0000256" key="3">
    <source>
        <dbReference type="ARBA" id="ARBA00022475"/>
    </source>
</evidence>
<feature type="transmembrane region" description="Helical" evidence="7">
    <location>
        <begin position="637"/>
        <end position="659"/>
    </location>
</feature>
<keyword evidence="5 7" id="KW-1133">Transmembrane helix</keyword>
<dbReference type="SUPFAM" id="SSF82861">
    <property type="entry name" value="Mechanosensitive channel protein MscS (YggB), transmembrane region"/>
    <property type="match status" value="1"/>
</dbReference>
<evidence type="ECO:0000259" key="9">
    <source>
        <dbReference type="Pfam" id="PF21082"/>
    </source>
</evidence>
<dbReference type="Proteomes" id="UP000324611">
    <property type="component" value="Unassembled WGS sequence"/>
</dbReference>
<evidence type="ECO:0000313" key="11">
    <source>
        <dbReference type="Proteomes" id="UP000324611"/>
    </source>
</evidence>
<dbReference type="RefSeq" id="WP_149839057.1">
    <property type="nucleotide sequence ID" value="NZ_VUOC01000003.1"/>
</dbReference>
<comment type="similarity">
    <text evidence="2">Belongs to the MscS (TC 1.A.23) family.</text>
</comment>
<evidence type="ECO:0000256" key="6">
    <source>
        <dbReference type="ARBA" id="ARBA00023136"/>
    </source>
</evidence>
<evidence type="ECO:0000259" key="8">
    <source>
        <dbReference type="Pfam" id="PF00924"/>
    </source>
</evidence>
<feature type="transmembrane region" description="Helical" evidence="7">
    <location>
        <begin position="523"/>
        <end position="544"/>
    </location>
</feature>
<keyword evidence="3" id="KW-1003">Cell membrane</keyword>
<feature type="transmembrane region" description="Helical" evidence="7">
    <location>
        <begin position="564"/>
        <end position="590"/>
    </location>
</feature>
<feature type="transmembrane region" description="Helical" evidence="7">
    <location>
        <begin position="440"/>
        <end position="460"/>
    </location>
</feature>
<feature type="transmembrane region" description="Helical" evidence="7">
    <location>
        <begin position="410"/>
        <end position="428"/>
    </location>
</feature>
<comment type="caution">
    <text evidence="10">The sequence shown here is derived from an EMBL/GenBank/DDBJ whole genome shotgun (WGS) entry which is preliminary data.</text>
</comment>
<feature type="domain" description="Mechanosensitive ion channel MscS C-terminal" evidence="9">
    <location>
        <begin position="727"/>
        <end position="810"/>
    </location>
</feature>
<evidence type="ECO:0000256" key="2">
    <source>
        <dbReference type="ARBA" id="ARBA00008017"/>
    </source>
</evidence>
<feature type="transmembrane region" description="Helical" evidence="7">
    <location>
        <begin position="385"/>
        <end position="404"/>
    </location>
</feature>
<comment type="subcellular location">
    <subcellularLocation>
        <location evidence="1">Cell membrane</location>
        <topology evidence="1">Multi-pass membrane protein</topology>
    </subcellularLocation>
</comment>
<keyword evidence="4 7" id="KW-0812">Transmembrane</keyword>
<gene>
    <name evidence="10" type="ORF">F0L74_16755</name>
</gene>
<dbReference type="InterPro" id="IPR023408">
    <property type="entry name" value="MscS_beta-dom_sf"/>
</dbReference>
<dbReference type="Pfam" id="PF21082">
    <property type="entry name" value="MS_channel_3rd"/>
    <property type="match status" value="1"/>
</dbReference>
<dbReference type="GO" id="GO:0008381">
    <property type="term" value="F:mechanosensitive monoatomic ion channel activity"/>
    <property type="evidence" value="ECO:0007669"/>
    <property type="project" value="UniProtKB-ARBA"/>
</dbReference>
<dbReference type="InterPro" id="IPR049278">
    <property type="entry name" value="MS_channel_C"/>
</dbReference>
<dbReference type="InterPro" id="IPR010920">
    <property type="entry name" value="LSM_dom_sf"/>
</dbReference>
<dbReference type="InterPro" id="IPR011066">
    <property type="entry name" value="MscS_channel_C_sf"/>
</dbReference>
<feature type="transmembrane region" description="Helical" evidence="7">
    <location>
        <begin position="278"/>
        <end position="308"/>
    </location>
</feature>
<evidence type="ECO:0000256" key="5">
    <source>
        <dbReference type="ARBA" id="ARBA00022989"/>
    </source>
</evidence>
<dbReference type="InterPro" id="IPR052702">
    <property type="entry name" value="MscS-like_channel"/>
</dbReference>
<dbReference type="SUPFAM" id="SSF50182">
    <property type="entry name" value="Sm-like ribonucleoproteins"/>
    <property type="match status" value="1"/>
</dbReference>
<evidence type="ECO:0000256" key="1">
    <source>
        <dbReference type="ARBA" id="ARBA00004651"/>
    </source>
</evidence>
<feature type="transmembrane region" description="Helical" evidence="7">
    <location>
        <begin position="611"/>
        <end position="631"/>
    </location>
</feature>
<dbReference type="Gene3D" id="1.10.287.1260">
    <property type="match status" value="1"/>
</dbReference>
<dbReference type="GO" id="GO:0005886">
    <property type="term" value="C:plasma membrane"/>
    <property type="evidence" value="ECO:0007669"/>
    <property type="project" value="UniProtKB-SubCell"/>
</dbReference>
<dbReference type="PANTHER" id="PTHR30347">
    <property type="entry name" value="POTASSIUM CHANNEL RELATED"/>
    <property type="match status" value="1"/>
</dbReference>
<accession>A0A5B2VP95</accession>
<feature type="transmembrane region" description="Helical" evidence="7">
    <location>
        <begin position="355"/>
        <end position="373"/>
    </location>
</feature>
<keyword evidence="6 7" id="KW-0472">Membrane</keyword>
<dbReference type="InterPro" id="IPR006685">
    <property type="entry name" value="MscS_channel_2nd"/>
</dbReference>
<dbReference type="Gene3D" id="2.30.30.60">
    <property type="match status" value="1"/>
</dbReference>